<dbReference type="GO" id="GO:0004672">
    <property type="term" value="F:protein kinase activity"/>
    <property type="evidence" value="ECO:0007669"/>
    <property type="project" value="InterPro"/>
</dbReference>
<keyword evidence="8" id="KW-0325">Glycoprotein</keyword>
<evidence type="ECO:0000256" key="2">
    <source>
        <dbReference type="ARBA" id="ARBA00022614"/>
    </source>
</evidence>
<evidence type="ECO:0000313" key="13">
    <source>
        <dbReference type="Proteomes" id="UP001408789"/>
    </source>
</evidence>
<dbReference type="Gene3D" id="1.10.510.10">
    <property type="entry name" value="Transferase(Phosphotransferase) domain 1"/>
    <property type="match status" value="1"/>
</dbReference>
<dbReference type="Proteomes" id="UP001408789">
    <property type="component" value="Unassembled WGS sequence"/>
</dbReference>
<keyword evidence="2" id="KW-0433">Leucine-rich repeat</keyword>
<dbReference type="InterPro" id="IPR001245">
    <property type="entry name" value="Ser-Thr/Tyr_kinase_cat_dom"/>
</dbReference>
<dbReference type="FunFam" id="3.80.10.10:FF:000711">
    <property type="entry name" value="Probable LRR receptor-like serine/threonine-protein kinase At1g12460"/>
    <property type="match status" value="1"/>
</dbReference>
<keyword evidence="5" id="KW-0677">Repeat</keyword>
<comment type="caution">
    <text evidence="12">The sequence shown here is derived from an EMBL/GenBank/DDBJ whole genome shotgun (WGS) entry which is preliminary data.</text>
</comment>
<feature type="domain" description="Protein kinase" evidence="11">
    <location>
        <begin position="593"/>
        <end position="874"/>
    </location>
</feature>
<dbReference type="PROSITE" id="PS50011">
    <property type="entry name" value="PROTEIN_KINASE_DOM"/>
    <property type="match status" value="1"/>
</dbReference>
<dbReference type="Gene3D" id="3.30.200.20">
    <property type="entry name" value="Phosphorylase Kinase, domain 1"/>
    <property type="match status" value="1"/>
</dbReference>
<dbReference type="FunFam" id="1.10.510.10:FF:000725">
    <property type="entry name" value="Putative LRR receptor-like serine/threonine-protein kinase"/>
    <property type="match status" value="1"/>
</dbReference>
<gene>
    <name evidence="12" type="ORF">SSX86_001377</name>
</gene>
<dbReference type="GO" id="GO:0005524">
    <property type="term" value="F:ATP binding"/>
    <property type="evidence" value="ECO:0007669"/>
    <property type="project" value="InterPro"/>
</dbReference>
<evidence type="ECO:0000256" key="8">
    <source>
        <dbReference type="ARBA" id="ARBA00023180"/>
    </source>
</evidence>
<reference evidence="12 13" key="1">
    <citation type="submission" date="2024-04" db="EMBL/GenBank/DDBJ databases">
        <title>The reference genome of an endangered Asteraceae, Deinandra increscens subsp. villosa, native to the Central Coast of California.</title>
        <authorList>
            <person name="Guilliams M."/>
            <person name="Hasenstab-Lehman K."/>
            <person name="Meyer R."/>
            <person name="Mcevoy S."/>
        </authorList>
    </citation>
    <scope>NUCLEOTIDE SEQUENCE [LARGE SCALE GENOMIC DNA]</scope>
    <source>
        <tissue evidence="12">Leaf</tissue>
    </source>
</reference>
<evidence type="ECO:0000313" key="12">
    <source>
        <dbReference type="EMBL" id="KAK9079704.1"/>
    </source>
</evidence>
<evidence type="ECO:0000256" key="7">
    <source>
        <dbReference type="ARBA" id="ARBA00023136"/>
    </source>
</evidence>
<dbReference type="InterPro" id="IPR013210">
    <property type="entry name" value="LRR_N_plant-typ"/>
</dbReference>
<dbReference type="CDD" id="cd14066">
    <property type="entry name" value="STKc_IRAK"/>
    <property type="match status" value="1"/>
</dbReference>
<evidence type="ECO:0000256" key="1">
    <source>
        <dbReference type="ARBA" id="ARBA00004167"/>
    </source>
</evidence>
<feature type="signal peptide" evidence="10">
    <location>
        <begin position="1"/>
        <end position="26"/>
    </location>
</feature>
<dbReference type="InterPro" id="IPR050994">
    <property type="entry name" value="At_inactive_RLKs"/>
</dbReference>
<organism evidence="12 13">
    <name type="scientific">Deinandra increscens subsp. villosa</name>
    <dbReference type="NCBI Taxonomy" id="3103831"/>
    <lineage>
        <taxon>Eukaryota</taxon>
        <taxon>Viridiplantae</taxon>
        <taxon>Streptophyta</taxon>
        <taxon>Embryophyta</taxon>
        <taxon>Tracheophyta</taxon>
        <taxon>Spermatophyta</taxon>
        <taxon>Magnoliopsida</taxon>
        <taxon>eudicotyledons</taxon>
        <taxon>Gunneridae</taxon>
        <taxon>Pentapetalae</taxon>
        <taxon>asterids</taxon>
        <taxon>campanulids</taxon>
        <taxon>Asterales</taxon>
        <taxon>Asteraceae</taxon>
        <taxon>Asteroideae</taxon>
        <taxon>Heliantheae alliance</taxon>
        <taxon>Madieae</taxon>
        <taxon>Madiinae</taxon>
        <taxon>Deinandra</taxon>
    </lineage>
</organism>
<evidence type="ECO:0000256" key="5">
    <source>
        <dbReference type="ARBA" id="ARBA00022737"/>
    </source>
</evidence>
<dbReference type="Pfam" id="PF07714">
    <property type="entry name" value="PK_Tyr_Ser-Thr"/>
    <property type="match status" value="1"/>
</dbReference>
<dbReference type="FunFam" id="3.80.10.10:FF:000041">
    <property type="entry name" value="LRR receptor-like serine/threonine-protein kinase ERECTA"/>
    <property type="match status" value="1"/>
</dbReference>
<evidence type="ECO:0000256" key="9">
    <source>
        <dbReference type="SAM" id="Phobius"/>
    </source>
</evidence>
<feature type="chain" id="PRO_5042816041" description="Protein kinase domain-containing protein" evidence="10">
    <location>
        <begin position="27"/>
        <end position="890"/>
    </location>
</feature>
<sequence length="890" mass="97766">MSSLLHQCCYFTAGLLLLTVFRPAAAASEKEILLQFKGNITNDPYSSLVSWDLNSDQCRDFSGVFCDSFGNVSKIVLWNTSLAGVLPPALSELKSLRVLTLFGNRFTGNIPPEFQELTGLWKINVSSNALSGPIPEFLGDLPSIRFLDLSKNEFEGQIPLSLFRICEKTKFISLSHNNLSGTIPVIVNNCLNLEGFDVSFNSLSGGLPSEICEIPNLVYLSVRNNMLTGSVEDQISSCQRLELLDLGSNLFTGIPPFRVIESANLSYFNISYNRFEPQIHVVETCSESLEVFDVAGNGFLGEIPMSVVRECSGLKVINMGYNRLNGEIPVEISSLKRLTVVKLGNNSINGEIPEEFGSIELLQVLDLHNLDLEGGIPDSLSNCRFLLELDVSGNSLQGKIPETFYNMSYLRILDLHRNNLSGAIPSPLGNLSKIQTLDLSENSLSGIIPFSLTNLSNLNYFNVSYNNLSGQIPSFPIQNFNSSMFSHNPGLCGAPLDRSCSGDATNSESRRPKLSASTIVAIVAASLILIGVCLITVMNMKARRRRRENEAMIIESTPLASSESNVIVGKLVLFSKSLPSKYEDWEAGTRALLDKDCFIGTGTIGSVYKADFESGISIAVKKLKNLGRIKNQDEFEQEIGVLGSLRHPNLVIFQGYYWSSSMQLILTDFTSNGNLYDNLHGVGYPGTSSGTGNHELNWPKRFQIALGTARALSYIHHDCKPQILHLNLKSNNILLDENYEPKISDHGLVKLLPMLDSYGLTGFHSAVGYVAPELAQSMRLSDKCDVYSFGVILLELVTGRKPVESLGGNEVVVLCEYVRGLIERGKASDCFDRSLSGFVDNELTQVMKLGLFCTSESPLRRPSMAEVVQVLESVRSGSGPRARSRIILEI</sequence>
<evidence type="ECO:0000256" key="3">
    <source>
        <dbReference type="ARBA" id="ARBA00022692"/>
    </source>
</evidence>
<dbReference type="SUPFAM" id="SSF56112">
    <property type="entry name" value="Protein kinase-like (PK-like)"/>
    <property type="match status" value="1"/>
</dbReference>
<dbReference type="SUPFAM" id="SSF52058">
    <property type="entry name" value="L domain-like"/>
    <property type="match status" value="2"/>
</dbReference>
<dbReference type="PANTHER" id="PTHR48010:SF44">
    <property type="entry name" value="F16P17.10 PROTEIN"/>
    <property type="match status" value="1"/>
</dbReference>
<dbReference type="EMBL" id="JBCNJP010000003">
    <property type="protein sequence ID" value="KAK9079704.1"/>
    <property type="molecule type" value="Genomic_DNA"/>
</dbReference>
<dbReference type="Gene3D" id="3.80.10.10">
    <property type="entry name" value="Ribonuclease Inhibitor"/>
    <property type="match status" value="3"/>
</dbReference>
<dbReference type="AlphaFoldDB" id="A0AAP0DYX1"/>
<dbReference type="InterPro" id="IPR032675">
    <property type="entry name" value="LRR_dom_sf"/>
</dbReference>
<evidence type="ECO:0000256" key="6">
    <source>
        <dbReference type="ARBA" id="ARBA00022989"/>
    </source>
</evidence>
<evidence type="ECO:0000256" key="10">
    <source>
        <dbReference type="SAM" id="SignalP"/>
    </source>
</evidence>
<accession>A0AAP0DYX1</accession>
<keyword evidence="4 10" id="KW-0732">Signal</keyword>
<keyword evidence="7 9" id="KW-0472">Membrane</keyword>
<dbReference type="Pfam" id="PF08263">
    <property type="entry name" value="LRRNT_2"/>
    <property type="match status" value="1"/>
</dbReference>
<keyword evidence="13" id="KW-1185">Reference proteome</keyword>
<name>A0AAP0DYX1_9ASTR</name>
<feature type="transmembrane region" description="Helical" evidence="9">
    <location>
        <begin position="514"/>
        <end position="537"/>
    </location>
</feature>
<dbReference type="FunFam" id="3.80.10.10:FF:000095">
    <property type="entry name" value="LRR receptor-like serine/threonine-protein kinase GSO1"/>
    <property type="match status" value="1"/>
</dbReference>
<proteinExistence type="predicted"/>
<evidence type="ECO:0000256" key="4">
    <source>
        <dbReference type="ARBA" id="ARBA00022729"/>
    </source>
</evidence>
<keyword evidence="6 9" id="KW-1133">Transmembrane helix</keyword>
<dbReference type="InterPro" id="IPR011009">
    <property type="entry name" value="Kinase-like_dom_sf"/>
</dbReference>
<comment type="subcellular location">
    <subcellularLocation>
        <location evidence="1">Membrane</location>
        <topology evidence="1">Single-pass membrane protein</topology>
    </subcellularLocation>
</comment>
<dbReference type="InterPro" id="IPR001611">
    <property type="entry name" value="Leu-rich_rpt"/>
</dbReference>
<dbReference type="Pfam" id="PF13855">
    <property type="entry name" value="LRR_8"/>
    <property type="match status" value="1"/>
</dbReference>
<protein>
    <recommendedName>
        <fullName evidence="11">Protein kinase domain-containing protein</fullName>
    </recommendedName>
</protein>
<dbReference type="InterPro" id="IPR000719">
    <property type="entry name" value="Prot_kinase_dom"/>
</dbReference>
<dbReference type="Pfam" id="PF00560">
    <property type="entry name" value="LRR_1"/>
    <property type="match status" value="5"/>
</dbReference>
<evidence type="ECO:0000259" key="11">
    <source>
        <dbReference type="PROSITE" id="PS50011"/>
    </source>
</evidence>
<dbReference type="FunFam" id="3.30.200.20:FF:000450">
    <property type="entry name" value="Putative LRR receptor-like serine/threonine-protein kinase"/>
    <property type="match status" value="1"/>
</dbReference>
<dbReference type="PANTHER" id="PTHR48010">
    <property type="entry name" value="OS05G0588300 PROTEIN"/>
    <property type="match status" value="1"/>
</dbReference>
<keyword evidence="3 9" id="KW-0812">Transmembrane</keyword>
<dbReference type="GO" id="GO:0016020">
    <property type="term" value="C:membrane"/>
    <property type="evidence" value="ECO:0007669"/>
    <property type="project" value="UniProtKB-SubCell"/>
</dbReference>